<name>A0A918X9L9_9ACTN</name>
<protein>
    <recommendedName>
        <fullName evidence="1">Acetaldehyde dehydrogenase</fullName>
        <ecNumber evidence="1">1.2.1.10</ecNumber>
    </recommendedName>
    <alternativeName>
        <fullName evidence="1">Acetaldehyde dehydrogenase [acetylating]</fullName>
    </alternativeName>
</protein>
<dbReference type="InterPro" id="IPR015426">
    <property type="entry name" value="Acetylaldehyde_DH_C"/>
</dbReference>
<evidence type="ECO:0000259" key="2">
    <source>
        <dbReference type="Pfam" id="PF09290"/>
    </source>
</evidence>
<gene>
    <name evidence="3" type="ORF">GCM10010334_84150</name>
</gene>
<dbReference type="EMBL" id="BMVC01000038">
    <property type="protein sequence ID" value="GHD20020.1"/>
    <property type="molecule type" value="Genomic_DNA"/>
</dbReference>
<dbReference type="EC" id="1.2.1.10" evidence="1"/>
<dbReference type="AlphaFoldDB" id="A0A918X9L9"/>
<dbReference type="SUPFAM" id="SSF55347">
    <property type="entry name" value="Glyceraldehyde-3-phosphate dehydrogenase-like, C-terminal domain"/>
    <property type="match status" value="1"/>
</dbReference>
<organism evidence="3 4">
    <name type="scientific">Streptomyces finlayi</name>
    <dbReference type="NCBI Taxonomy" id="67296"/>
    <lineage>
        <taxon>Bacteria</taxon>
        <taxon>Bacillati</taxon>
        <taxon>Actinomycetota</taxon>
        <taxon>Actinomycetes</taxon>
        <taxon>Kitasatosporales</taxon>
        <taxon>Streptomycetaceae</taxon>
        <taxon>Streptomyces</taxon>
    </lineage>
</organism>
<comment type="catalytic activity">
    <reaction evidence="1">
        <text>acetaldehyde + NAD(+) + CoA = acetyl-CoA + NADH + H(+)</text>
        <dbReference type="Rhea" id="RHEA:23288"/>
        <dbReference type="ChEBI" id="CHEBI:15343"/>
        <dbReference type="ChEBI" id="CHEBI:15378"/>
        <dbReference type="ChEBI" id="CHEBI:57287"/>
        <dbReference type="ChEBI" id="CHEBI:57288"/>
        <dbReference type="ChEBI" id="CHEBI:57540"/>
        <dbReference type="ChEBI" id="CHEBI:57945"/>
        <dbReference type="EC" id="1.2.1.10"/>
    </reaction>
</comment>
<comment type="caution">
    <text evidence="3">The sequence shown here is derived from an EMBL/GenBank/DDBJ whole genome shotgun (WGS) entry which is preliminary data.</text>
</comment>
<reference evidence="3" key="2">
    <citation type="submission" date="2020-09" db="EMBL/GenBank/DDBJ databases">
        <authorList>
            <person name="Sun Q."/>
            <person name="Ohkuma M."/>
        </authorList>
    </citation>
    <scope>NUCLEOTIDE SEQUENCE</scope>
    <source>
        <strain evidence="3">JCM 4637</strain>
    </source>
</reference>
<feature type="domain" description="Acetaldehyde dehydrogenase C-terminal" evidence="2">
    <location>
        <begin position="126"/>
        <end position="263"/>
    </location>
</feature>
<proteinExistence type="inferred from homology"/>
<reference evidence="3" key="1">
    <citation type="journal article" date="2014" name="Int. J. Syst. Evol. Microbiol.">
        <title>Complete genome sequence of Corynebacterium casei LMG S-19264T (=DSM 44701T), isolated from a smear-ripened cheese.</title>
        <authorList>
            <consortium name="US DOE Joint Genome Institute (JGI-PGF)"/>
            <person name="Walter F."/>
            <person name="Albersmeier A."/>
            <person name="Kalinowski J."/>
            <person name="Ruckert C."/>
        </authorList>
    </citation>
    <scope>NUCLEOTIDE SEQUENCE</scope>
    <source>
        <strain evidence="3">JCM 4637</strain>
    </source>
</reference>
<comment type="similarity">
    <text evidence="1">Belongs to the acetaldehyde dehydrogenase family.</text>
</comment>
<evidence type="ECO:0000313" key="3">
    <source>
        <dbReference type="EMBL" id="GHD20020.1"/>
    </source>
</evidence>
<dbReference type="Proteomes" id="UP000638353">
    <property type="component" value="Unassembled WGS sequence"/>
</dbReference>
<dbReference type="NCBIfam" id="NF006157">
    <property type="entry name" value="PRK08300.1"/>
    <property type="match status" value="1"/>
</dbReference>
<dbReference type="InterPro" id="IPR036291">
    <property type="entry name" value="NAD(P)-bd_dom_sf"/>
</dbReference>
<evidence type="ECO:0000256" key="1">
    <source>
        <dbReference type="HAMAP-Rule" id="MF_01657"/>
    </source>
</evidence>
<dbReference type="GO" id="GO:0008774">
    <property type="term" value="F:acetaldehyde dehydrogenase (acetylating) activity"/>
    <property type="evidence" value="ECO:0007669"/>
    <property type="project" value="UniProtKB-UniRule"/>
</dbReference>
<accession>A0A918X9L9</accession>
<sequence length="292" mass="30387">MSAQRTRVAILGAGLIGIDLIDKIQRSPYLDCALVAGRTRQTAGLRRAEQLGCATAPHGIRSVLEQAPFGLVFDASNATAGHWAYLEQATDTTLIDLTPARPGLAVVPTVNAQAAASCRHIGLVSCGGQAALPLLHALAALSAPTYIEVAATAASASAGPATRRNLDEYLATTSAAISTLTRVPEVKVLANLSPARPAPPFRVAMTLLADTRGLTAAHVVRTAERAAHEVRQFAPGYQLTSTTVGDGQITAAVEVTAASARLPRHAGNLDLINAAAVLLAEQHTRRHAKDTR</sequence>
<dbReference type="Gene3D" id="3.30.360.10">
    <property type="entry name" value="Dihydrodipicolinate Reductase, domain 2"/>
    <property type="match status" value="1"/>
</dbReference>
<dbReference type="InterPro" id="IPR003361">
    <property type="entry name" value="Acetaldehyde_dehydrogenase"/>
</dbReference>
<keyword evidence="1" id="KW-0520">NAD</keyword>
<dbReference type="Pfam" id="PF09290">
    <property type="entry name" value="AcetDehyd-dimer"/>
    <property type="match status" value="1"/>
</dbReference>
<dbReference type="Gene3D" id="3.40.50.720">
    <property type="entry name" value="NAD(P)-binding Rossmann-like Domain"/>
    <property type="match status" value="1"/>
</dbReference>
<comment type="caution">
    <text evidence="1">Lacks conserved residue(s) required for the propagation of feature annotation.</text>
</comment>
<evidence type="ECO:0000313" key="4">
    <source>
        <dbReference type="Proteomes" id="UP000638353"/>
    </source>
</evidence>
<feature type="binding site" evidence="1">
    <location>
        <position position="268"/>
    </location>
    <ligand>
        <name>NAD(+)</name>
        <dbReference type="ChEBI" id="CHEBI:57540"/>
    </ligand>
</feature>
<feature type="binding site" evidence="1">
    <location>
        <begin position="157"/>
        <end position="165"/>
    </location>
    <ligand>
        <name>NAD(+)</name>
        <dbReference type="ChEBI" id="CHEBI:57540"/>
    </ligand>
</feature>
<keyword evidence="1" id="KW-0058">Aromatic hydrocarbons catabolism</keyword>
<dbReference type="RefSeq" id="WP_189828691.1">
    <property type="nucleotide sequence ID" value="NZ_BMVC01000038.1"/>
</dbReference>
<keyword evidence="1" id="KW-0560">Oxidoreductase</keyword>
<feature type="active site" description="Acyl-thioester intermediate" evidence="1">
    <location>
        <position position="126"/>
    </location>
</feature>
<dbReference type="HAMAP" id="MF_01657">
    <property type="entry name" value="Ac_ald_DH_ac"/>
    <property type="match status" value="1"/>
</dbReference>
<dbReference type="SUPFAM" id="SSF51735">
    <property type="entry name" value="NAD(P)-binding Rossmann-fold domains"/>
    <property type="match status" value="1"/>
</dbReference>
<dbReference type="GO" id="GO:0051287">
    <property type="term" value="F:NAD binding"/>
    <property type="evidence" value="ECO:0007669"/>
    <property type="project" value="UniProtKB-UniRule"/>
</dbReference>